<dbReference type="InterPro" id="IPR011320">
    <property type="entry name" value="RNase_H1_N"/>
</dbReference>
<dbReference type="Gene3D" id="3.40.970.10">
    <property type="entry name" value="Ribonuclease H1, N-terminal domain"/>
    <property type="match status" value="1"/>
</dbReference>
<feature type="domain" description="Ribonuclease H1 N-terminal" evidence="2">
    <location>
        <begin position="107"/>
        <end position="147"/>
    </location>
</feature>
<accession>A0AAD8TX50</accession>
<proteinExistence type="predicted"/>
<feature type="compositionally biased region" description="Low complexity" evidence="1">
    <location>
        <begin position="192"/>
        <end position="206"/>
    </location>
</feature>
<feature type="region of interest" description="Disordered" evidence="1">
    <location>
        <begin position="183"/>
        <end position="227"/>
    </location>
</feature>
<dbReference type="InterPro" id="IPR037056">
    <property type="entry name" value="RNase_H1_N_sf"/>
</dbReference>
<dbReference type="EMBL" id="JAUUTY010000001">
    <property type="protein sequence ID" value="KAK1693699.1"/>
    <property type="molecule type" value="Genomic_DNA"/>
</dbReference>
<organism evidence="3 4">
    <name type="scientific">Lolium multiflorum</name>
    <name type="common">Italian ryegrass</name>
    <name type="synonym">Lolium perenne subsp. multiflorum</name>
    <dbReference type="NCBI Taxonomy" id="4521"/>
    <lineage>
        <taxon>Eukaryota</taxon>
        <taxon>Viridiplantae</taxon>
        <taxon>Streptophyta</taxon>
        <taxon>Embryophyta</taxon>
        <taxon>Tracheophyta</taxon>
        <taxon>Spermatophyta</taxon>
        <taxon>Magnoliopsida</taxon>
        <taxon>Liliopsida</taxon>
        <taxon>Poales</taxon>
        <taxon>Poaceae</taxon>
        <taxon>BOP clade</taxon>
        <taxon>Pooideae</taxon>
        <taxon>Poodae</taxon>
        <taxon>Poeae</taxon>
        <taxon>Poeae Chloroplast Group 2 (Poeae type)</taxon>
        <taxon>Loliodinae</taxon>
        <taxon>Loliinae</taxon>
        <taxon>Lolium</taxon>
    </lineage>
</organism>
<dbReference type="Pfam" id="PF01693">
    <property type="entry name" value="Cauli_VI"/>
    <property type="match status" value="1"/>
</dbReference>
<dbReference type="SUPFAM" id="SSF55658">
    <property type="entry name" value="L9 N-domain-like"/>
    <property type="match status" value="1"/>
</dbReference>
<dbReference type="InterPro" id="IPR009027">
    <property type="entry name" value="Ribosomal_bL9/RNase_H1_N"/>
</dbReference>
<evidence type="ECO:0000256" key="1">
    <source>
        <dbReference type="SAM" id="MobiDB-lite"/>
    </source>
</evidence>
<evidence type="ECO:0000313" key="3">
    <source>
        <dbReference type="EMBL" id="KAK1693699.1"/>
    </source>
</evidence>
<dbReference type="AlphaFoldDB" id="A0AAD8TX50"/>
<protein>
    <recommendedName>
        <fullName evidence="2">Ribonuclease H1 N-terminal domain-containing protein</fullName>
    </recommendedName>
</protein>
<dbReference type="Proteomes" id="UP001231189">
    <property type="component" value="Unassembled WGS sequence"/>
</dbReference>
<evidence type="ECO:0000313" key="4">
    <source>
        <dbReference type="Proteomes" id="UP001231189"/>
    </source>
</evidence>
<feature type="region of interest" description="Disordered" evidence="1">
    <location>
        <begin position="243"/>
        <end position="283"/>
    </location>
</feature>
<gene>
    <name evidence="3" type="ORF">QYE76_010396</name>
</gene>
<feature type="compositionally biased region" description="Basic and acidic residues" evidence="1">
    <location>
        <begin position="218"/>
        <end position="227"/>
    </location>
</feature>
<reference evidence="3" key="1">
    <citation type="submission" date="2023-07" db="EMBL/GenBank/DDBJ databases">
        <title>A chromosome-level genome assembly of Lolium multiflorum.</title>
        <authorList>
            <person name="Chen Y."/>
            <person name="Copetti D."/>
            <person name="Kolliker R."/>
            <person name="Studer B."/>
        </authorList>
    </citation>
    <scope>NUCLEOTIDE SEQUENCE</scope>
    <source>
        <strain evidence="3">02402/16</strain>
        <tissue evidence="3">Leaf</tissue>
    </source>
</reference>
<keyword evidence="4" id="KW-1185">Reference proteome</keyword>
<evidence type="ECO:0000259" key="2">
    <source>
        <dbReference type="Pfam" id="PF01693"/>
    </source>
</evidence>
<sequence>MFKHVIDFPFIKQSADSIKEAFYVLHHLKGFVVDAEMMSLPPSQRDPIKMAGEINDADLRVDFHRIPVKLSEIILENVSNRSGLLHQLRGLCKRDIEERLHRQEMTYYVMFEGWVPGVYKEWEECKKQVHKFSGNCYKGYPTRHEAVAKWRKHQSKKSKMMTFVVLSLLLTIVAATSGESDLPRFGDLNEESSGAPPGWAASPPSAFMGLQPGNRRSRNGEEEEPHRRCQFYQRWRRRQILLESSEGERSNRSSPSSGAAGAKPGDWIASSITKRDEKRSRSLGLISSDEGNVIFPVDEGSLSLRPRKPNLALLRRMSREAAPGMSSSPEAADIPAAALDKIPNNSPANGVSMTLATHQLTRELLEKGKGAMTRMHLMIFPKLSQNKTLGQLIDAFAVNTKEVIEVFKRTSRTYGALLAFQLMMGHGFKADIEKMSKELSKDQDGQFIDLGIFKTSAIQCARQLLDLVSSEKTPAGLSGGRPRVGQWTRSGRLEVGRLAAKAG</sequence>
<name>A0AAD8TX50_LOLMU</name>
<comment type="caution">
    <text evidence="3">The sequence shown here is derived from an EMBL/GenBank/DDBJ whole genome shotgun (WGS) entry which is preliminary data.</text>
</comment>
<feature type="compositionally biased region" description="Low complexity" evidence="1">
    <location>
        <begin position="252"/>
        <end position="262"/>
    </location>
</feature>